<protein>
    <submittedName>
        <fullName evidence="2">Beta-propeller domain-containing protein</fullName>
    </submittedName>
</protein>
<keyword evidence="3" id="KW-1185">Reference proteome</keyword>
<evidence type="ECO:0000313" key="3">
    <source>
        <dbReference type="Proteomes" id="UP001156441"/>
    </source>
</evidence>
<evidence type="ECO:0000313" key="2">
    <source>
        <dbReference type="EMBL" id="MCT2587017.1"/>
    </source>
</evidence>
<proteinExistence type="predicted"/>
<accession>A0ABT2JGL1</accession>
<gene>
    <name evidence="2" type="ORF">JT362_28230</name>
</gene>
<name>A0ABT2JGL1_9PSEU</name>
<dbReference type="EMBL" id="JAFFZE010000023">
    <property type="protein sequence ID" value="MCT2587017.1"/>
    <property type="molecule type" value="Genomic_DNA"/>
</dbReference>
<sequence>MRTDLPRWPRLAVAAAAVVGLGAGVAGTAVVIGLGDEDDDPPSTRTYDGPVELIAYDDCDSALAELKAAALPHVGPYGLLGEAYPDGAVVAEDGAVAADGRAAAAEAAPGAAPNAAPGAAPGAASGAQERAVPEHSGTNVHESGVDEPDLVKTDGRRVVTVTGDTLTVVDVASREPTASLTLPTGGHAGQLLLDGDRALVMTTGYPHAFPAEPAPGRSPAGGTRLVLVDLTGDGEVLGDLQVSGSYLDARQVGPVARVVVRSMPRLPFDHSGPVLGAEERHRGVVENSSIDDWLPRYTLDTGDSTSSGRLVECGAVSHPHRYTGASMLTILTVDLREELTIGDPVSIAADGDTVYGTGTSLYVADDHYAGGISEKHPMPEDAQRTEVYQFDISKPGKPVHVASGGVEGSLLNQYALSEHEGHLRIATTVGFAPDTRSMVSVLTRRGDELALVGRVDGLGAGERIYSVRYLGDVAYVVTFRETDPLYTVDLSDPARPLVTGELKITGYSAYLHPVGDNSLLGVGQEATTDGATTGLQVSLFDTSSPEAARVGTFHVPGGYSEVEHDPHAFLYWPAENLVVLPVTGTSDAGALVLRISGDRLTEAGTVEHGDGTFRRALVIGEELWTVSDGTVVVSTLADLDLLATVQLG</sequence>
<comment type="caution">
    <text evidence="2">The sequence shown here is derived from an EMBL/GenBank/DDBJ whole genome shotgun (WGS) entry which is preliminary data.</text>
</comment>
<dbReference type="InterPro" id="IPR019198">
    <property type="entry name" value="Beta_propeller_containing"/>
</dbReference>
<dbReference type="RefSeq" id="WP_260194908.1">
    <property type="nucleotide sequence ID" value="NZ_JAFFZE010000023.1"/>
</dbReference>
<dbReference type="Proteomes" id="UP001156441">
    <property type="component" value="Unassembled WGS sequence"/>
</dbReference>
<dbReference type="SUPFAM" id="SSF69322">
    <property type="entry name" value="Tricorn protease domain 2"/>
    <property type="match status" value="1"/>
</dbReference>
<organism evidence="2 3">
    <name type="scientific">Actinophytocola gossypii</name>
    <dbReference type="NCBI Taxonomy" id="2812003"/>
    <lineage>
        <taxon>Bacteria</taxon>
        <taxon>Bacillati</taxon>
        <taxon>Actinomycetota</taxon>
        <taxon>Actinomycetes</taxon>
        <taxon>Pseudonocardiales</taxon>
        <taxon>Pseudonocardiaceae</taxon>
    </lineage>
</organism>
<dbReference type="Pfam" id="PF09826">
    <property type="entry name" value="Beta_propel"/>
    <property type="match status" value="1"/>
</dbReference>
<reference evidence="2 3" key="1">
    <citation type="submission" date="2021-02" db="EMBL/GenBank/DDBJ databases">
        <title>Actinophytocola xerophila sp. nov., isolated from soil of cotton cropping field.</title>
        <authorList>
            <person name="Huang R."/>
            <person name="Chen X."/>
            <person name="Ge X."/>
            <person name="Liu W."/>
        </authorList>
    </citation>
    <scope>NUCLEOTIDE SEQUENCE [LARGE SCALE GENOMIC DNA]</scope>
    <source>
        <strain evidence="2 3">S1-96</strain>
    </source>
</reference>
<feature type="region of interest" description="Disordered" evidence="1">
    <location>
        <begin position="109"/>
        <end position="148"/>
    </location>
</feature>
<evidence type="ECO:0000256" key="1">
    <source>
        <dbReference type="SAM" id="MobiDB-lite"/>
    </source>
</evidence>
<feature type="compositionally biased region" description="Low complexity" evidence="1">
    <location>
        <begin position="109"/>
        <end position="130"/>
    </location>
</feature>